<reference evidence="1 2" key="1">
    <citation type="submission" date="2018-05" db="EMBL/GenBank/DDBJ databases">
        <title>Genomic Encyclopedia of Type Strains, Phase IV (KMG-IV): sequencing the most valuable type-strain genomes for metagenomic binning, comparative biology and taxonomic classification.</title>
        <authorList>
            <person name="Goeker M."/>
        </authorList>
    </citation>
    <scope>NUCLEOTIDE SEQUENCE [LARGE SCALE GENOMIC DNA]</scope>
    <source>
        <strain evidence="1 2">DSM 18773</strain>
    </source>
</reference>
<dbReference type="InterPro" id="IPR009920">
    <property type="entry name" value="HEPPP_synth_su1"/>
</dbReference>
<organism evidence="1 2">
    <name type="scientific">Tumebacillus permanentifrigoris</name>
    <dbReference type="NCBI Taxonomy" id="378543"/>
    <lineage>
        <taxon>Bacteria</taxon>
        <taxon>Bacillati</taxon>
        <taxon>Bacillota</taxon>
        <taxon>Bacilli</taxon>
        <taxon>Bacillales</taxon>
        <taxon>Alicyclobacillaceae</taxon>
        <taxon>Tumebacillus</taxon>
    </lineage>
</organism>
<protein>
    <submittedName>
        <fullName evidence="1">Heptaprenyl diphosphate synthase subunit 1</fullName>
    </submittedName>
</protein>
<comment type="caution">
    <text evidence="1">The sequence shown here is derived from an EMBL/GenBank/DDBJ whole genome shotgun (WGS) entry which is preliminary data.</text>
</comment>
<gene>
    <name evidence="1" type="ORF">C7459_11963</name>
</gene>
<evidence type="ECO:0000313" key="2">
    <source>
        <dbReference type="Proteomes" id="UP000245634"/>
    </source>
</evidence>
<sequence length="298" mass="33854">MVQVQHRTEPHLQIQDIRTQIHAEMEHAYLSRWLPNPVLESLQLILASAMARAAGLSASERETLISTLMLIYHGLAMHDEIETLAAREDERYRQLGVLAGDYYSSKYYRLLAEAGLVPLVGTFARAIQTINEAKAELERDPLDFTMTPARYLELHTTIHGTLLHSLRTAFVSDQLHWDDTVTHLVRASILAKEWQRAPQIPVTRTMANLSVWQRANAEERKWWKQVVAGKSEDQNRLVSLHVKYGTSSTLFQQVEDEIGLVEHAVLLAGATECLEELRTVFDQLTEVRPIASRLGEEA</sequence>
<dbReference type="Gene3D" id="1.20.120.1450">
    <property type="match status" value="1"/>
</dbReference>
<dbReference type="Proteomes" id="UP000245634">
    <property type="component" value="Unassembled WGS sequence"/>
</dbReference>
<dbReference type="GO" id="GO:0009234">
    <property type="term" value="P:menaquinone biosynthetic process"/>
    <property type="evidence" value="ECO:0007669"/>
    <property type="project" value="InterPro"/>
</dbReference>
<dbReference type="AlphaFoldDB" id="A0A316D412"/>
<name>A0A316D412_9BACL</name>
<keyword evidence="2" id="KW-1185">Reference proteome</keyword>
<dbReference type="EMBL" id="QGGL01000019">
    <property type="protein sequence ID" value="PWK06640.1"/>
    <property type="molecule type" value="Genomic_DNA"/>
</dbReference>
<evidence type="ECO:0000313" key="1">
    <source>
        <dbReference type="EMBL" id="PWK06640.1"/>
    </source>
</evidence>
<accession>A0A316D412</accession>
<proteinExistence type="predicted"/>
<dbReference type="OrthoDB" id="2417886at2"/>
<dbReference type="Pfam" id="PF07307">
    <property type="entry name" value="HEPPP_synt_1"/>
    <property type="match status" value="1"/>
</dbReference>